<dbReference type="HOGENOM" id="CLU_085337_0_0_6"/>
<dbReference type="Pfam" id="PF13640">
    <property type="entry name" value="2OG-FeII_Oxy_3"/>
    <property type="match status" value="1"/>
</dbReference>
<keyword evidence="3" id="KW-1185">Reference proteome</keyword>
<dbReference type="Gene3D" id="2.60.120.620">
    <property type="entry name" value="q2cbj1_9rhob like domain"/>
    <property type="match status" value="1"/>
</dbReference>
<evidence type="ECO:0000313" key="2">
    <source>
        <dbReference type="EMBL" id="KGE03859.1"/>
    </source>
</evidence>
<sequence>MTLIDLSALEACELHNDPFDYIVVPDFLPPEALARVNADYPAIDTATNHDLADLRYGAQFSTFLGELQTSAFRQALGDKFGVDLTHCPTTITVRKYCEQSDGNIHTDHWSKVITVLVYFNESWEHEGGRLRMLRSEHDLEDYTAEVKPLGGQLLAFRRTDHSWHGHKPFVGERRMLQYNFLSSSKLARVSQKVNRFGTHFGKRVLGIGQ</sequence>
<comment type="caution">
    <text evidence="2">The sequence shown here is derived from an EMBL/GenBank/DDBJ whole genome shotgun (WGS) entry which is preliminary data.</text>
</comment>
<proteinExistence type="predicted"/>
<reference evidence="2 3" key="1">
    <citation type="journal article" date="2014" name="Genome Announc.">
        <title>Genome Sequence of Gammaproteobacterial Pseudohaliea rubra Type Strain DSM 19751, Isolated from Coastal Seawater of the Mediterranean Sea.</title>
        <authorList>
            <person name="Spring S."/>
            <person name="Fiebig A."/>
            <person name="Riedel T."/>
            <person name="Goker M."/>
            <person name="Klenk H.P."/>
        </authorList>
    </citation>
    <scope>NUCLEOTIDE SEQUENCE [LARGE SCALE GENOMIC DNA]</scope>
    <source>
        <strain evidence="2 3">DSM 19751</strain>
    </source>
</reference>
<evidence type="ECO:0000259" key="1">
    <source>
        <dbReference type="Pfam" id="PF13640"/>
    </source>
</evidence>
<organism evidence="2 3">
    <name type="scientific">Pseudohaliea rubra DSM 19751</name>
    <dbReference type="NCBI Taxonomy" id="1265313"/>
    <lineage>
        <taxon>Bacteria</taxon>
        <taxon>Pseudomonadati</taxon>
        <taxon>Pseudomonadota</taxon>
        <taxon>Gammaproteobacteria</taxon>
        <taxon>Cellvibrionales</taxon>
        <taxon>Halieaceae</taxon>
        <taxon>Pseudohaliea</taxon>
    </lineage>
</organism>
<dbReference type="EMBL" id="AUVB01000046">
    <property type="protein sequence ID" value="KGE03859.1"/>
    <property type="molecule type" value="Genomic_DNA"/>
</dbReference>
<protein>
    <submittedName>
        <fullName evidence="2">NikM protein</fullName>
    </submittedName>
</protein>
<accession>A0A095WYZ0</accession>
<dbReference type="eggNOG" id="COG3751">
    <property type="taxonomic scope" value="Bacteria"/>
</dbReference>
<dbReference type="STRING" id="1265313.HRUBRA_01606"/>
<feature type="domain" description="Prolyl 4-hydroxylase alpha subunit Fe(2+) 2OG dioxygenase" evidence="1">
    <location>
        <begin position="100"/>
        <end position="179"/>
    </location>
</feature>
<dbReference type="RefSeq" id="WP_035515751.1">
    <property type="nucleotide sequence ID" value="NZ_KN234757.1"/>
</dbReference>
<evidence type="ECO:0000313" key="3">
    <source>
        <dbReference type="Proteomes" id="UP000029640"/>
    </source>
</evidence>
<dbReference type="Proteomes" id="UP000029640">
    <property type="component" value="Unassembled WGS sequence"/>
</dbReference>
<name>A0A095WYZ0_9GAMM</name>
<dbReference type="AlphaFoldDB" id="A0A095WYZ0"/>
<gene>
    <name evidence="2" type="ORF">HRUBRA_01606</name>
</gene>
<dbReference type="InterPro" id="IPR044862">
    <property type="entry name" value="Pro_4_hyd_alph_FE2OG_OXY"/>
</dbReference>